<dbReference type="GO" id="GO:0004458">
    <property type="term" value="F:D-lactate dehydrogenase (cytochrome) activity"/>
    <property type="evidence" value="ECO:0007669"/>
    <property type="project" value="UniProtKB-EC"/>
</dbReference>
<dbReference type="InterPro" id="IPR016171">
    <property type="entry name" value="Vanillyl_alc_oxidase_C-sub2"/>
</dbReference>
<name>A0A5E6PID1_PSEFL</name>
<keyword evidence="3" id="KW-0285">Flavoprotein</keyword>
<sequence length="474" mass="50597">MQSPAIQTFDFQTLPATLLDELTELLGDRFNCSASVREHHGSDISALDPMPPQAVAFVHSLAEIVSVQTLCHDHRVPIIPYGSGSSLEGWLHAVHGGICIDVSGMNQIIEVRVDDMDVTVQPGVTRKQLNAALHGTGLFFPIDPGADASLGGMAATRASGTNAVRYGTMRENVLAMTAVLADGRVLQTGGRARKSSAGYDLAHLLVGSGGTLATIAELTVKLHPIPEAISAAVCNFPSVDHAVRTVIQAIQLGIPMARVELIDALTIRALNAYSKTSLQEVPCLFFELHGSESSVKEQVETLRMLADDQGGQDFEWAIHPEDRTRLWQARHDAYFAALALRPGCRSVTTDAVVPISRLAECIEATAADLREQDLLAPIFGHVGDGNFHAVILIDPDDPDQIERAAAVAHRLADRAIAMNGSCTGEHGVGLTKQSFLLAEFGQHGVDAMAAIKAALDPQQLMNPGKIFCRGTPLA</sequence>
<evidence type="ECO:0000313" key="10">
    <source>
        <dbReference type="Proteomes" id="UP000325607"/>
    </source>
</evidence>
<reference evidence="9 10" key="1">
    <citation type="submission" date="2019-09" db="EMBL/GenBank/DDBJ databases">
        <authorList>
            <person name="Chandra G."/>
            <person name="Truman W A."/>
        </authorList>
    </citation>
    <scope>NUCLEOTIDE SEQUENCE [LARGE SCALE GENOMIC DNA]</scope>
    <source>
        <strain evidence="9">PS645</strain>
    </source>
</reference>
<keyword evidence="6 9" id="KW-0560">Oxidoreductase</keyword>
<dbReference type="FunFam" id="3.30.70.2740:FF:000001">
    <property type="entry name" value="D-lactate dehydrogenase mitochondrial"/>
    <property type="match status" value="1"/>
</dbReference>
<dbReference type="InterPro" id="IPR004113">
    <property type="entry name" value="FAD-bd_oxidored_4_C"/>
</dbReference>
<dbReference type="InterPro" id="IPR016169">
    <property type="entry name" value="FAD-bd_PCMH_sub2"/>
</dbReference>
<comment type="similarity">
    <text evidence="2">Belongs to the FAD-binding oxidoreductase/transferase type 4 family.</text>
</comment>
<dbReference type="GO" id="GO:0008720">
    <property type="term" value="F:D-lactate dehydrogenase (NAD+) activity"/>
    <property type="evidence" value="ECO:0007669"/>
    <property type="project" value="TreeGrafter"/>
</dbReference>
<evidence type="ECO:0000256" key="7">
    <source>
        <dbReference type="ARBA" id="ARBA00038897"/>
    </source>
</evidence>
<dbReference type="SUPFAM" id="SSF55103">
    <property type="entry name" value="FAD-linked oxidases, C-terminal domain"/>
    <property type="match status" value="1"/>
</dbReference>
<dbReference type="GO" id="GO:0071949">
    <property type="term" value="F:FAD binding"/>
    <property type="evidence" value="ECO:0007669"/>
    <property type="project" value="InterPro"/>
</dbReference>
<protein>
    <recommendedName>
        <fullName evidence="7">D-lactate dehydrogenase (cytochrome)</fullName>
        <ecNumber evidence="7">1.1.2.4</ecNumber>
    </recommendedName>
</protein>
<dbReference type="EMBL" id="CABVGX010000002">
    <property type="protein sequence ID" value="VVM43226.1"/>
    <property type="molecule type" value="Genomic_DNA"/>
</dbReference>
<evidence type="ECO:0000256" key="5">
    <source>
        <dbReference type="ARBA" id="ARBA00022946"/>
    </source>
</evidence>
<dbReference type="Pfam" id="PF01565">
    <property type="entry name" value="FAD_binding_4"/>
    <property type="match status" value="1"/>
</dbReference>
<dbReference type="Proteomes" id="UP000325607">
    <property type="component" value="Unassembled WGS sequence"/>
</dbReference>
<dbReference type="RefSeq" id="WP_150578882.1">
    <property type="nucleotide sequence ID" value="NZ_CABVGX010000002.1"/>
</dbReference>
<proteinExistence type="inferred from homology"/>
<evidence type="ECO:0000256" key="6">
    <source>
        <dbReference type="ARBA" id="ARBA00023002"/>
    </source>
</evidence>
<organism evidence="9 10">
    <name type="scientific">Pseudomonas fluorescens</name>
    <dbReference type="NCBI Taxonomy" id="294"/>
    <lineage>
        <taxon>Bacteria</taxon>
        <taxon>Pseudomonadati</taxon>
        <taxon>Pseudomonadota</taxon>
        <taxon>Gammaproteobacteria</taxon>
        <taxon>Pseudomonadales</taxon>
        <taxon>Pseudomonadaceae</taxon>
        <taxon>Pseudomonas</taxon>
    </lineage>
</organism>
<evidence type="ECO:0000313" key="9">
    <source>
        <dbReference type="EMBL" id="VVM43226.1"/>
    </source>
</evidence>
<evidence type="ECO:0000256" key="1">
    <source>
        <dbReference type="ARBA" id="ARBA00001974"/>
    </source>
</evidence>
<keyword evidence="4" id="KW-0274">FAD</keyword>
<keyword evidence="5" id="KW-0809">Transit peptide</keyword>
<dbReference type="Gene3D" id="3.30.465.10">
    <property type="match status" value="1"/>
</dbReference>
<feature type="domain" description="FAD-binding PCMH-type" evidence="8">
    <location>
        <begin position="47"/>
        <end position="225"/>
    </location>
</feature>
<dbReference type="PROSITE" id="PS51387">
    <property type="entry name" value="FAD_PCMH"/>
    <property type="match status" value="1"/>
</dbReference>
<dbReference type="Gene3D" id="3.30.70.2740">
    <property type="match status" value="1"/>
</dbReference>
<dbReference type="InterPro" id="IPR016166">
    <property type="entry name" value="FAD-bd_PCMH"/>
</dbReference>
<evidence type="ECO:0000259" key="8">
    <source>
        <dbReference type="PROSITE" id="PS51387"/>
    </source>
</evidence>
<dbReference type="FunFam" id="1.10.45.10:FF:000001">
    <property type="entry name" value="D-lactate dehydrogenase mitochondrial"/>
    <property type="match status" value="1"/>
</dbReference>
<dbReference type="InterPro" id="IPR036318">
    <property type="entry name" value="FAD-bd_PCMH-like_sf"/>
</dbReference>
<evidence type="ECO:0000256" key="4">
    <source>
        <dbReference type="ARBA" id="ARBA00022827"/>
    </source>
</evidence>
<dbReference type="PANTHER" id="PTHR11748">
    <property type="entry name" value="D-LACTATE DEHYDROGENASE"/>
    <property type="match status" value="1"/>
</dbReference>
<dbReference type="AlphaFoldDB" id="A0A5E6PID1"/>
<dbReference type="Gene3D" id="1.10.45.10">
    <property type="entry name" value="Vanillyl-alcohol Oxidase, Chain A, domain 4"/>
    <property type="match status" value="1"/>
</dbReference>
<dbReference type="InterPro" id="IPR016164">
    <property type="entry name" value="FAD-linked_Oxase-like_C"/>
</dbReference>
<dbReference type="EC" id="1.1.2.4" evidence="7"/>
<gene>
    <name evidence="9" type="ORF">PS645_00358</name>
</gene>
<dbReference type="InterPro" id="IPR006094">
    <property type="entry name" value="Oxid_FAD_bind_N"/>
</dbReference>
<evidence type="ECO:0000256" key="3">
    <source>
        <dbReference type="ARBA" id="ARBA00022630"/>
    </source>
</evidence>
<dbReference type="FunFam" id="3.30.465.10:FF:000016">
    <property type="entry name" value="probable D-lactate dehydrogenase, mitochondrial"/>
    <property type="match status" value="1"/>
</dbReference>
<dbReference type="SUPFAM" id="SSF56176">
    <property type="entry name" value="FAD-binding/transporter-associated domain-like"/>
    <property type="match status" value="1"/>
</dbReference>
<dbReference type="OrthoDB" id="9811557at2"/>
<dbReference type="GO" id="GO:1903457">
    <property type="term" value="P:lactate catabolic process"/>
    <property type="evidence" value="ECO:0007669"/>
    <property type="project" value="TreeGrafter"/>
</dbReference>
<dbReference type="Pfam" id="PF02913">
    <property type="entry name" value="FAD-oxidase_C"/>
    <property type="match status" value="1"/>
</dbReference>
<evidence type="ECO:0000256" key="2">
    <source>
        <dbReference type="ARBA" id="ARBA00008000"/>
    </source>
</evidence>
<comment type="cofactor">
    <cofactor evidence="1">
        <name>FAD</name>
        <dbReference type="ChEBI" id="CHEBI:57692"/>
    </cofactor>
</comment>
<accession>A0A5E6PID1</accession>
<dbReference type="PANTHER" id="PTHR11748:SF111">
    <property type="entry name" value="D-LACTATE DEHYDROGENASE, MITOCHONDRIAL-RELATED"/>
    <property type="match status" value="1"/>
</dbReference>